<dbReference type="Gene3D" id="3.40.980.20">
    <property type="entry name" value="Four-carbon acid sugar kinase, nucleotide binding domain"/>
    <property type="match status" value="1"/>
</dbReference>
<dbReference type="Pfam" id="PF07005">
    <property type="entry name" value="SBD_N"/>
    <property type="match status" value="1"/>
</dbReference>
<organism evidence="9 10">
    <name type="scientific">Neorhizobium lilium</name>
    <dbReference type="NCBI Taxonomy" id="2503024"/>
    <lineage>
        <taxon>Bacteria</taxon>
        <taxon>Pseudomonadati</taxon>
        <taxon>Pseudomonadota</taxon>
        <taxon>Alphaproteobacteria</taxon>
        <taxon>Hyphomicrobiales</taxon>
        <taxon>Rhizobiaceae</taxon>
        <taxon>Rhizobium/Agrobacterium group</taxon>
        <taxon>Neorhizobium</taxon>
    </lineage>
</organism>
<dbReference type="InterPro" id="IPR042213">
    <property type="entry name" value="NBD_C_sf"/>
</dbReference>
<protein>
    <submittedName>
        <fullName evidence="9">Four-carbon acid sugar kinase family protein</fullName>
    </submittedName>
</protein>
<sequence length="341" mass="35272">MLVILADDVTGALDAAAPFAGRGLRTRVVLNVDAIEHSLRDEPDVLSIDLNCRECSPEAAHQLVTQSLSALPQGVTLFKKVDSRLKGNIAAELSAIPFTRALVAPAIPEFGRAVRAGHVEGFGVAEPISLLAALGGADDRYLIPDTMTEEQMQQALHTALAQGVDLLIGARGLAEALARSMTGMAEARPAEVAKGNALFVIGSQDPITLAQVAALRQAIAVDYSGAPNGHVEPRAPADGPVTLVQALPGQEDSSPEEVSRRLAEGVVPRLTDVATTWLLSGGATAQAVLAKAGITELDLRGECLPGLGVAEADGHCIIAKSGGFGRPHTLKDIAARVIGAI</sequence>
<dbReference type="AlphaFoldDB" id="A0A444LKK0"/>
<gene>
    <name evidence="9" type="ORF">EPK99_00275</name>
</gene>
<keyword evidence="4 9" id="KW-0418">Kinase</keyword>
<keyword evidence="5" id="KW-0067">ATP-binding</keyword>
<dbReference type="Pfam" id="PF17042">
    <property type="entry name" value="NBD_C"/>
    <property type="match status" value="1"/>
</dbReference>
<dbReference type="OrthoDB" id="9778478at2"/>
<dbReference type="InterPro" id="IPR031475">
    <property type="entry name" value="NBD_C"/>
</dbReference>
<evidence type="ECO:0000313" key="9">
    <source>
        <dbReference type="EMBL" id="RWX80818.1"/>
    </source>
</evidence>
<dbReference type="GO" id="GO:0016301">
    <property type="term" value="F:kinase activity"/>
    <property type="evidence" value="ECO:0007669"/>
    <property type="project" value="UniProtKB-KW"/>
</dbReference>
<keyword evidence="3" id="KW-0547">Nucleotide-binding</keyword>
<dbReference type="InterPro" id="IPR037051">
    <property type="entry name" value="4-carb_acid_sugar_kinase_N_sf"/>
</dbReference>
<dbReference type="RefSeq" id="WP_128440646.1">
    <property type="nucleotide sequence ID" value="NZ_SBIP01000001.1"/>
</dbReference>
<reference evidence="9 10" key="1">
    <citation type="submission" date="2019-01" db="EMBL/GenBank/DDBJ databases">
        <title>The draft genome of Rhizobium sp. 24NR.</title>
        <authorList>
            <person name="Liu L."/>
            <person name="Liang L."/>
            <person name="Shi S."/>
            <person name="Xu L."/>
            <person name="Wang X."/>
            <person name="Li L."/>
            <person name="Zhang X."/>
        </authorList>
    </citation>
    <scope>NUCLEOTIDE SEQUENCE [LARGE SCALE GENOMIC DNA]</scope>
    <source>
        <strain evidence="9 10">24NR</strain>
    </source>
</reference>
<evidence type="ECO:0000256" key="4">
    <source>
        <dbReference type="ARBA" id="ARBA00022777"/>
    </source>
</evidence>
<proteinExistence type="inferred from homology"/>
<comment type="caution">
    <text evidence="9">The sequence shown here is derived from an EMBL/GenBank/DDBJ whole genome shotgun (WGS) entry which is preliminary data.</text>
</comment>
<feature type="domain" description="Four-carbon acid sugar kinase N-terminal" evidence="7">
    <location>
        <begin position="2"/>
        <end position="119"/>
    </location>
</feature>
<dbReference type="Gene3D" id="3.40.50.10840">
    <property type="entry name" value="Putative sugar-binding, N-terminal domain"/>
    <property type="match status" value="1"/>
</dbReference>
<dbReference type="InterPro" id="IPR010737">
    <property type="entry name" value="4-carb_acid_sugar_kinase_N"/>
</dbReference>
<evidence type="ECO:0000259" key="8">
    <source>
        <dbReference type="Pfam" id="PF17042"/>
    </source>
</evidence>
<accession>A0A444LKK0</accession>
<dbReference type="GO" id="GO:0005524">
    <property type="term" value="F:ATP binding"/>
    <property type="evidence" value="ECO:0007669"/>
    <property type="project" value="UniProtKB-KW"/>
</dbReference>
<evidence type="ECO:0000256" key="6">
    <source>
        <dbReference type="ARBA" id="ARBA00023277"/>
    </source>
</evidence>
<keyword evidence="6" id="KW-0119">Carbohydrate metabolism</keyword>
<evidence type="ECO:0000256" key="5">
    <source>
        <dbReference type="ARBA" id="ARBA00022840"/>
    </source>
</evidence>
<evidence type="ECO:0000256" key="1">
    <source>
        <dbReference type="ARBA" id="ARBA00005715"/>
    </source>
</evidence>
<keyword evidence="10" id="KW-1185">Reference proteome</keyword>
<evidence type="ECO:0000313" key="10">
    <source>
        <dbReference type="Proteomes" id="UP000287687"/>
    </source>
</evidence>
<comment type="similarity">
    <text evidence="1">Belongs to the four-carbon acid sugar kinase family.</text>
</comment>
<evidence type="ECO:0000256" key="3">
    <source>
        <dbReference type="ARBA" id="ARBA00022741"/>
    </source>
</evidence>
<evidence type="ECO:0000256" key="2">
    <source>
        <dbReference type="ARBA" id="ARBA00022679"/>
    </source>
</evidence>
<evidence type="ECO:0000259" key="7">
    <source>
        <dbReference type="Pfam" id="PF07005"/>
    </source>
</evidence>
<keyword evidence="2" id="KW-0808">Transferase</keyword>
<dbReference type="SUPFAM" id="SSF142764">
    <property type="entry name" value="YgbK-like"/>
    <property type="match status" value="1"/>
</dbReference>
<feature type="domain" description="Four-carbon acid sugar kinase nucleotide binding" evidence="8">
    <location>
        <begin position="253"/>
        <end position="330"/>
    </location>
</feature>
<dbReference type="Proteomes" id="UP000287687">
    <property type="component" value="Unassembled WGS sequence"/>
</dbReference>
<dbReference type="EMBL" id="SBIP01000001">
    <property type="protein sequence ID" value="RWX80818.1"/>
    <property type="molecule type" value="Genomic_DNA"/>
</dbReference>
<name>A0A444LKK0_9HYPH</name>